<keyword evidence="4 5" id="KW-0408">Iron</keyword>
<reference evidence="6" key="1">
    <citation type="submission" date="2021-12" db="EMBL/GenBank/DDBJ databases">
        <authorList>
            <person name="Zaccaron A."/>
            <person name="Stergiopoulos I."/>
        </authorList>
    </citation>
    <scope>NUCLEOTIDE SEQUENCE</scope>
    <source>
        <strain evidence="6">Race5_Kim</strain>
    </source>
</reference>
<dbReference type="Proteomes" id="UP000756132">
    <property type="component" value="Chromosome 9"/>
</dbReference>
<dbReference type="KEGG" id="ffu:CLAFUR5_09316"/>
<keyword evidence="6" id="KW-0503">Monooxygenase</keyword>
<dbReference type="InterPro" id="IPR001128">
    <property type="entry name" value="Cyt_P450"/>
</dbReference>
<keyword evidence="3 5" id="KW-0479">Metal-binding</keyword>
<reference evidence="6" key="2">
    <citation type="journal article" date="2022" name="Microb. Genom.">
        <title>A chromosome-scale genome assembly of the tomato pathogen Cladosporium fulvum reveals a compartmentalized genome architecture and the presence of a dispensable chromosome.</title>
        <authorList>
            <person name="Zaccaron A.Z."/>
            <person name="Chen L.H."/>
            <person name="Samaras A."/>
            <person name="Stergiopoulos I."/>
        </authorList>
    </citation>
    <scope>NUCLEOTIDE SEQUENCE</scope>
    <source>
        <strain evidence="6">Race5_Kim</strain>
    </source>
</reference>
<keyword evidence="7" id="KW-1185">Reference proteome</keyword>
<dbReference type="SUPFAM" id="SSF48264">
    <property type="entry name" value="Cytochrome P450"/>
    <property type="match status" value="1"/>
</dbReference>
<dbReference type="InterPro" id="IPR036396">
    <property type="entry name" value="Cyt_P450_sf"/>
</dbReference>
<proteinExistence type="inferred from homology"/>
<dbReference type="GeneID" id="71989194"/>
<dbReference type="PRINTS" id="PR00385">
    <property type="entry name" value="P450"/>
</dbReference>
<evidence type="ECO:0000313" key="6">
    <source>
        <dbReference type="EMBL" id="UJO21576.1"/>
    </source>
</evidence>
<evidence type="ECO:0000256" key="4">
    <source>
        <dbReference type="ARBA" id="ARBA00023004"/>
    </source>
</evidence>
<evidence type="ECO:0000256" key="2">
    <source>
        <dbReference type="ARBA" id="ARBA00010617"/>
    </source>
</evidence>
<evidence type="ECO:0000256" key="1">
    <source>
        <dbReference type="ARBA" id="ARBA00001971"/>
    </source>
</evidence>
<organism evidence="6 7">
    <name type="scientific">Passalora fulva</name>
    <name type="common">Tomato leaf mold</name>
    <name type="synonym">Cladosporium fulvum</name>
    <dbReference type="NCBI Taxonomy" id="5499"/>
    <lineage>
        <taxon>Eukaryota</taxon>
        <taxon>Fungi</taxon>
        <taxon>Dikarya</taxon>
        <taxon>Ascomycota</taxon>
        <taxon>Pezizomycotina</taxon>
        <taxon>Dothideomycetes</taxon>
        <taxon>Dothideomycetidae</taxon>
        <taxon>Mycosphaerellales</taxon>
        <taxon>Mycosphaerellaceae</taxon>
        <taxon>Fulvia</taxon>
    </lineage>
</organism>
<dbReference type="GO" id="GO:0020037">
    <property type="term" value="F:heme binding"/>
    <property type="evidence" value="ECO:0007669"/>
    <property type="project" value="InterPro"/>
</dbReference>
<dbReference type="InterPro" id="IPR002403">
    <property type="entry name" value="Cyt_P450_E_grp-IV"/>
</dbReference>
<comment type="cofactor">
    <cofactor evidence="1 5">
        <name>heme</name>
        <dbReference type="ChEBI" id="CHEBI:30413"/>
    </cofactor>
</comment>
<evidence type="ECO:0000256" key="5">
    <source>
        <dbReference type="PIRSR" id="PIRSR602403-1"/>
    </source>
</evidence>
<evidence type="ECO:0000256" key="3">
    <source>
        <dbReference type="ARBA" id="ARBA00022723"/>
    </source>
</evidence>
<evidence type="ECO:0000313" key="7">
    <source>
        <dbReference type="Proteomes" id="UP000756132"/>
    </source>
</evidence>
<dbReference type="GO" id="GO:0004497">
    <property type="term" value="F:monooxygenase activity"/>
    <property type="evidence" value="ECO:0007669"/>
    <property type="project" value="UniProtKB-KW"/>
</dbReference>
<dbReference type="InterPro" id="IPR050121">
    <property type="entry name" value="Cytochrome_P450_monoxygenase"/>
</dbReference>
<dbReference type="PANTHER" id="PTHR24305:SF168">
    <property type="entry name" value="P450, PUTATIVE (EUROFUNG)-RELATED"/>
    <property type="match status" value="1"/>
</dbReference>
<dbReference type="GO" id="GO:0005506">
    <property type="term" value="F:iron ion binding"/>
    <property type="evidence" value="ECO:0007669"/>
    <property type="project" value="InterPro"/>
</dbReference>
<dbReference type="GO" id="GO:0016705">
    <property type="term" value="F:oxidoreductase activity, acting on paired donors, with incorporation or reduction of molecular oxygen"/>
    <property type="evidence" value="ECO:0007669"/>
    <property type="project" value="InterPro"/>
</dbReference>
<dbReference type="Gene3D" id="1.10.630.10">
    <property type="entry name" value="Cytochrome P450"/>
    <property type="match status" value="1"/>
</dbReference>
<dbReference type="PANTHER" id="PTHR24305">
    <property type="entry name" value="CYTOCHROME P450"/>
    <property type="match status" value="1"/>
</dbReference>
<protein>
    <submittedName>
        <fullName evidence="6">Cytochrome P450 monooxygenase ABA1</fullName>
    </submittedName>
</protein>
<dbReference type="Pfam" id="PF00067">
    <property type="entry name" value="p450"/>
    <property type="match status" value="1"/>
</dbReference>
<keyword evidence="5" id="KW-0349">Heme</keyword>
<dbReference type="RefSeq" id="XP_047765942.1">
    <property type="nucleotide sequence ID" value="XM_047908464.1"/>
</dbReference>
<sequence>MSKLLLSAVVLPLGMSLTTVVPVLAIIAYALWSYLSYRRLSHIPGPTLSHWSIIPQLSWILSGNSFPNYGQICFHYGPLVRIAPDHVLTSNPEIIRKISAARSPYTRSHGGIVFRSKAGVDNILSTRDDKVHNEKRQQMAAGYSGKENLDMESDMDVQVEEFVKLIEEKYVSDKDAFRPVDLSAKASFFTMDVISALAFGKTFGCLKEDRDVSGIMEQTKKAVTLLSVLIEVPWVYRVMEQGMRLQGIFGGSDAGVLQSVSLAKEAVEERLVEMGLKGGGAAVPVDKQDMLGSFIRRGLPVDQLETEALLQVLAGAETTAVALRMVLLHLASNSHAQRKLVQEIEQSGWVEGVISDKQAREMPYLQACIKESLRLQPPVSFLNSKVVPKGGDELDGYFVPEGTKVGWSTFAIQRSPVTFAPDPDIFRPERWILVSAGGDCESSDTLTHMSRTDDLVFGWGRWKCLGQNVALMELNKLVAEFSKRFEWSLCDPAKAFEVDFNVAAFVQTGMWMRVTAREM</sequence>
<comment type="similarity">
    <text evidence="2">Belongs to the cytochrome P450 family.</text>
</comment>
<accession>A0A9Q8PFK8</accession>
<gene>
    <name evidence="6" type="ORF">CLAFUR5_09316</name>
</gene>
<keyword evidence="6" id="KW-0560">Oxidoreductase</keyword>
<dbReference type="OrthoDB" id="3934656at2759"/>
<dbReference type="AlphaFoldDB" id="A0A9Q8PFK8"/>
<name>A0A9Q8PFK8_PASFU</name>
<dbReference type="EMBL" id="CP090171">
    <property type="protein sequence ID" value="UJO21576.1"/>
    <property type="molecule type" value="Genomic_DNA"/>
</dbReference>
<dbReference type="CDD" id="cd11060">
    <property type="entry name" value="CYP57A1-like"/>
    <property type="match status" value="1"/>
</dbReference>
<feature type="binding site" description="axial binding residue" evidence="5">
    <location>
        <position position="464"/>
    </location>
    <ligand>
        <name>heme</name>
        <dbReference type="ChEBI" id="CHEBI:30413"/>
    </ligand>
    <ligandPart>
        <name>Fe</name>
        <dbReference type="ChEBI" id="CHEBI:18248"/>
    </ligandPart>
</feature>
<dbReference type="PRINTS" id="PR00465">
    <property type="entry name" value="EP450IV"/>
</dbReference>